<keyword evidence="3" id="KW-1185">Reference proteome</keyword>
<evidence type="ECO:0000313" key="2">
    <source>
        <dbReference type="EMBL" id="CAF4836542.1"/>
    </source>
</evidence>
<dbReference type="Pfam" id="PF00089">
    <property type="entry name" value="Trypsin"/>
    <property type="match status" value="1"/>
</dbReference>
<dbReference type="Gene3D" id="2.40.10.10">
    <property type="entry name" value="Trypsin-like serine proteases"/>
    <property type="match status" value="1"/>
</dbReference>
<dbReference type="EMBL" id="CAJOBZ010000012">
    <property type="protein sequence ID" value="CAF4836542.1"/>
    <property type="molecule type" value="Genomic_DNA"/>
</dbReference>
<proteinExistence type="predicted"/>
<reference evidence="2" key="1">
    <citation type="submission" date="2021-02" db="EMBL/GenBank/DDBJ databases">
        <authorList>
            <person name="Steward A R."/>
        </authorList>
    </citation>
    <scope>NUCLEOTIDE SEQUENCE</scope>
</reference>
<protein>
    <recommendedName>
        <fullName evidence="1">Peptidase S1 domain-containing protein</fullName>
    </recommendedName>
</protein>
<dbReference type="Proteomes" id="UP000663880">
    <property type="component" value="Unassembled WGS sequence"/>
</dbReference>
<feature type="domain" description="Peptidase S1" evidence="1">
    <location>
        <begin position="22"/>
        <end position="97"/>
    </location>
</feature>
<accession>A0A821R5F6</accession>
<dbReference type="SUPFAM" id="SSF50494">
    <property type="entry name" value="Trypsin-like serine proteases"/>
    <property type="match status" value="1"/>
</dbReference>
<dbReference type="AlphaFoldDB" id="A0A821R5F6"/>
<dbReference type="InterPro" id="IPR001254">
    <property type="entry name" value="Trypsin_dom"/>
</dbReference>
<dbReference type="GO" id="GO:0006508">
    <property type="term" value="P:proteolysis"/>
    <property type="evidence" value="ECO:0007669"/>
    <property type="project" value="InterPro"/>
</dbReference>
<dbReference type="InterPro" id="IPR033116">
    <property type="entry name" value="TRYPSIN_SER"/>
</dbReference>
<organism evidence="2 3">
    <name type="scientific">Pieris macdunnoughi</name>
    <dbReference type="NCBI Taxonomy" id="345717"/>
    <lineage>
        <taxon>Eukaryota</taxon>
        <taxon>Metazoa</taxon>
        <taxon>Ecdysozoa</taxon>
        <taxon>Arthropoda</taxon>
        <taxon>Hexapoda</taxon>
        <taxon>Insecta</taxon>
        <taxon>Pterygota</taxon>
        <taxon>Neoptera</taxon>
        <taxon>Endopterygota</taxon>
        <taxon>Lepidoptera</taxon>
        <taxon>Glossata</taxon>
        <taxon>Ditrysia</taxon>
        <taxon>Papilionoidea</taxon>
        <taxon>Pieridae</taxon>
        <taxon>Pierinae</taxon>
        <taxon>Pieris</taxon>
    </lineage>
</organism>
<name>A0A821R5F6_9NEOP</name>
<comment type="caution">
    <text evidence="2">The sequence shown here is derived from an EMBL/GenBank/DDBJ whole genome shotgun (WGS) entry which is preliminary data.</text>
</comment>
<dbReference type="InterPro" id="IPR009003">
    <property type="entry name" value="Peptidase_S1_PA"/>
</dbReference>
<dbReference type="InterPro" id="IPR043504">
    <property type="entry name" value="Peptidase_S1_PA_chymotrypsin"/>
</dbReference>
<evidence type="ECO:0000313" key="3">
    <source>
        <dbReference type="Proteomes" id="UP000663880"/>
    </source>
</evidence>
<dbReference type="GO" id="GO:0004252">
    <property type="term" value="F:serine-type endopeptidase activity"/>
    <property type="evidence" value="ECO:0007669"/>
    <property type="project" value="InterPro"/>
</dbReference>
<sequence length="103" mass="11735">MGNFNLSILSYLLDLARDKKTLTNNLQMLEFETISNYDCTKQLKRSPYPKLVPVDAGQLCVKRPKNKGVCKGDSGGPLVIQDDKKKTSNRIHGYYNWIQSKIK</sequence>
<gene>
    <name evidence="2" type="ORF">PMACD_LOCUS5732</name>
</gene>
<dbReference type="PROSITE" id="PS00135">
    <property type="entry name" value="TRYPSIN_SER"/>
    <property type="match status" value="1"/>
</dbReference>
<evidence type="ECO:0000259" key="1">
    <source>
        <dbReference type="Pfam" id="PF00089"/>
    </source>
</evidence>